<keyword evidence="4" id="KW-1185">Reference proteome</keyword>
<reference evidence="3 4" key="1">
    <citation type="journal article" date="2007" name="Science">
        <title>The Chlamydomonas genome reveals the evolution of key animal and plant functions.</title>
        <authorList>
            <person name="Merchant S.S."/>
            <person name="Prochnik S.E."/>
            <person name="Vallon O."/>
            <person name="Harris E.H."/>
            <person name="Karpowicz S.J."/>
            <person name="Witman G.B."/>
            <person name="Terry A."/>
            <person name="Salamov A."/>
            <person name="Fritz-Laylin L.K."/>
            <person name="Marechal-Drouard L."/>
            <person name="Marshall W.F."/>
            <person name="Qu L.H."/>
            <person name="Nelson D.R."/>
            <person name="Sanderfoot A.A."/>
            <person name="Spalding M.H."/>
            <person name="Kapitonov V.V."/>
            <person name="Ren Q."/>
            <person name="Ferris P."/>
            <person name="Lindquist E."/>
            <person name="Shapiro H."/>
            <person name="Lucas S.M."/>
            <person name="Grimwood J."/>
            <person name="Schmutz J."/>
            <person name="Cardol P."/>
            <person name="Cerutti H."/>
            <person name="Chanfreau G."/>
            <person name="Chen C.L."/>
            <person name="Cognat V."/>
            <person name="Croft M.T."/>
            <person name="Dent R."/>
            <person name="Dutcher S."/>
            <person name="Fernandez E."/>
            <person name="Fukuzawa H."/>
            <person name="Gonzalez-Ballester D."/>
            <person name="Gonzalez-Halphen D."/>
            <person name="Hallmann A."/>
            <person name="Hanikenne M."/>
            <person name="Hippler M."/>
            <person name="Inwood W."/>
            <person name="Jabbari K."/>
            <person name="Kalanon M."/>
            <person name="Kuras R."/>
            <person name="Lefebvre P.A."/>
            <person name="Lemaire S.D."/>
            <person name="Lobanov A.V."/>
            <person name="Lohr M."/>
            <person name="Manuell A."/>
            <person name="Meier I."/>
            <person name="Mets L."/>
            <person name="Mittag M."/>
            <person name="Mittelmeier T."/>
            <person name="Moroney J.V."/>
            <person name="Moseley J."/>
            <person name="Napoli C."/>
            <person name="Nedelcu A.M."/>
            <person name="Niyogi K."/>
            <person name="Novoselov S.V."/>
            <person name="Paulsen I.T."/>
            <person name="Pazour G."/>
            <person name="Purton S."/>
            <person name="Ral J.P."/>
            <person name="Riano-Pachon D.M."/>
            <person name="Riekhof W."/>
            <person name="Rymarquis L."/>
            <person name="Schroda M."/>
            <person name="Stern D."/>
            <person name="Umen J."/>
            <person name="Willows R."/>
            <person name="Wilson N."/>
            <person name="Zimmer S.L."/>
            <person name="Allmer J."/>
            <person name="Balk J."/>
            <person name="Bisova K."/>
            <person name="Chen C.J."/>
            <person name="Elias M."/>
            <person name="Gendler K."/>
            <person name="Hauser C."/>
            <person name="Lamb M.R."/>
            <person name="Ledford H."/>
            <person name="Long J.C."/>
            <person name="Minagawa J."/>
            <person name="Page M.D."/>
            <person name="Pan J."/>
            <person name="Pootakham W."/>
            <person name="Roje S."/>
            <person name="Rose A."/>
            <person name="Stahlberg E."/>
            <person name="Terauchi A.M."/>
            <person name="Yang P."/>
            <person name="Ball S."/>
            <person name="Bowler C."/>
            <person name="Dieckmann C.L."/>
            <person name="Gladyshev V.N."/>
            <person name="Green P."/>
            <person name="Jorgensen R."/>
            <person name="Mayfield S."/>
            <person name="Mueller-Roeber B."/>
            <person name="Rajamani S."/>
            <person name="Sayre R.T."/>
            <person name="Brokstein P."/>
            <person name="Dubchak I."/>
            <person name="Goodstein D."/>
            <person name="Hornick L."/>
            <person name="Huang Y.W."/>
            <person name="Jhaveri J."/>
            <person name="Luo Y."/>
            <person name="Martinez D."/>
            <person name="Ngau W.C."/>
            <person name="Otillar B."/>
            <person name="Poliakov A."/>
            <person name="Porter A."/>
            <person name="Szajkowski L."/>
            <person name="Werner G."/>
            <person name="Zhou K."/>
            <person name="Grigoriev I.V."/>
            <person name="Rokhsar D.S."/>
            <person name="Grossman A.R."/>
        </authorList>
    </citation>
    <scope>NUCLEOTIDE SEQUENCE [LARGE SCALE GENOMIC DNA]</scope>
    <source>
        <strain evidence="4">CC-503</strain>
    </source>
</reference>
<dbReference type="SUPFAM" id="SSF56436">
    <property type="entry name" value="C-type lectin-like"/>
    <property type="match status" value="1"/>
</dbReference>
<name>A0A2K3CNW2_CHLRE</name>
<evidence type="ECO:0000313" key="4">
    <source>
        <dbReference type="Proteomes" id="UP000006906"/>
    </source>
</evidence>
<feature type="region of interest" description="Disordered" evidence="1">
    <location>
        <begin position="687"/>
        <end position="729"/>
    </location>
</feature>
<dbReference type="ExpressionAtlas" id="A0A2K3CNW2">
    <property type="expression patterns" value="differential"/>
</dbReference>
<accession>A0A2K3CNW2</accession>
<dbReference type="GeneID" id="66056887"/>
<feature type="region of interest" description="Disordered" evidence="1">
    <location>
        <begin position="34"/>
        <end position="88"/>
    </location>
</feature>
<dbReference type="Gramene" id="PNW69958">
    <property type="protein sequence ID" value="PNW69958"/>
    <property type="gene ID" value="CHLRE_17g699750v5"/>
</dbReference>
<evidence type="ECO:0000259" key="2">
    <source>
        <dbReference type="Pfam" id="PF12499"/>
    </source>
</evidence>
<proteinExistence type="predicted"/>
<dbReference type="Pfam" id="PF12499">
    <property type="entry name" value="DUF3707"/>
    <property type="match status" value="1"/>
</dbReference>
<dbReference type="InParanoid" id="A0A2K3CNW2"/>
<evidence type="ECO:0000313" key="3">
    <source>
        <dbReference type="EMBL" id="PNW69958.1"/>
    </source>
</evidence>
<gene>
    <name evidence="3" type="ORF">CHLRE_17g699750v5</name>
</gene>
<dbReference type="Gene3D" id="3.10.100.10">
    <property type="entry name" value="Mannose-Binding Protein A, subunit A"/>
    <property type="match status" value="1"/>
</dbReference>
<dbReference type="EMBL" id="CM008978">
    <property type="protein sequence ID" value="PNW69958.1"/>
    <property type="molecule type" value="Genomic_DNA"/>
</dbReference>
<dbReference type="RefSeq" id="XP_042914352.1">
    <property type="nucleotide sequence ID" value="XM_043071893.1"/>
</dbReference>
<feature type="region of interest" description="Disordered" evidence="1">
    <location>
        <begin position="153"/>
        <end position="173"/>
    </location>
</feature>
<feature type="region of interest" description="Disordered" evidence="1">
    <location>
        <begin position="419"/>
        <end position="565"/>
    </location>
</feature>
<dbReference type="PANTHER" id="PTHR34859:SF2">
    <property type="entry name" value="LYSM DOMAIN-CONTAINING PROTEIN"/>
    <property type="match status" value="1"/>
</dbReference>
<dbReference type="KEGG" id="cre:CHLRE_17g699750v5"/>
<dbReference type="InterPro" id="IPR024616">
    <property type="entry name" value="Pherophorin"/>
</dbReference>
<feature type="compositionally biased region" description="Low complexity" evidence="1">
    <location>
        <begin position="74"/>
        <end position="83"/>
    </location>
</feature>
<dbReference type="InterPro" id="IPR016187">
    <property type="entry name" value="CTDL_fold"/>
</dbReference>
<dbReference type="PANTHER" id="PTHR34859">
    <property type="entry name" value="UNNAMED PRODUCT"/>
    <property type="match status" value="1"/>
</dbReference>
<feature type="compositionally biased region" description="Pro residues" evidence="1">
    <location>
        <begin position="692"/>
        <end position="726"/>
    </location>
</feature>
<dbReference type="OrthoDB" id="441660at2759"/>
<protein>
    <recommendedName>
        <fullName evidence="2">Pherophorin domain-containing protein</fullName>
    </recommendedName>
</protein>
<dbReference type="CDD" id="cd00037">
    <property type="entry name" value="CLECT"/>
    <property type="match status" value="1"/>
</dbReference>
<evidence type="ECO:0000256" key="1">
    <source>
        <dbReference type="SAM" id="MobiDB-lite"/>
    </source>
</evidence>
<dbReference type="Proteomes" id="UP000006906">
    <property type="component" value="Chromosome 17"/>
</dbReference>
<feature type="compositionally biased region" description="Pro residues" evidence="1">
    <location>
        <begin position="423"/>
        <end position="563"/>
    </location>
</feature>
<organism evidence="3 4">
    <name type="scientific">Chlamydomonas reinhardtii</name>
    <name type="common">Chlamydomonas smithii</name>
    <dbReference type="NCBI Taxonomy" id="3055"/>
    <lineage>
        <taxon>Eukaryota</taxon>
        <taxon>Viridiplantae</taxon>
        <taxon>Chlorophyta</taxon>
        <taxon>core chlorophytes</taxon>
        <taxon>Chlorophyceae</taxon>
        <taxon>CS clade</taxon>
        <taxon>Chlamydomonadales</taxon>
        <taxon>Chlamydomonadaceae</taxon>
        <taxon>Chlamydomonas</taxon>
    </lineage>
</organism>
<sequence>MASPSLDLRKAETPACGHNGNECIAGQRCMGDAAARSVSPGSGCREQQQWSAVATAESLTAEPLARPPVAAHHSSSSSSSSRSGGTDAPLVQEDAVADGSASSNAGPAGSVGACAQRARGCCVSDGSRLGCPPAVPSGPLSGWQQQQQCNARVSRSSPRLVISPGSPASADNERSATCCISRPHPAGQLTTAKRKAMGLGADDAGEGRGLAWRSCGGSNRAAGSGVMGALLRLLLPLLALWGAGRPAAASDLTGTAFPFENCKQDQRNSPYYATLYSYRENPEKQTSTVCIQIRTLDVCLPGKWRCCNTSINKVKFFPALGCRGSVASALINGNSIMSYYWEEHQGLDILKITPLAQWLSSPAKSDGAIVCLNLRAPCWTVQSFSYNAALMEYALYDKKVNNYECCPVGTIVLPGGSLEPNFPSRPPPGRQPPMPPGLPPPDLPTTPPPRGKSPPPKGKRSPPPPPPKAPKAPKVQKPPPAMPNVPPSPPPPQPPPPPRVQRPPPRPPPSPPPGRKRPPPPSVPSPPPPSPPPSPPPPPTGRRSPPPPPPTGTQNRRPPPPPVAVDQTCTFTAAIRRTAAANQGFAQSVCQLFGALIMLPLYDGSDSGSNPTFTCAISTPSYMVLTGSDVPAASVRALFDAYGDGGQVDNAVILLGLGACGTDSALLRTDCPGVAVNTRVLTCGDPNAALTSPPPPPPPVRRSPPPSPPPPPPVRRRPPPPPPPPADVATPKILVFQDSAYLIFYTPTDWNSGQSTCQGLGGNLAAIDSQDEYNLLADAMLEDLAPEGFINLWFGLTVTTAGGAAIPGFNADGSRMSYMPINFQYDRTRAAVRYYYMTCDAMTRVCSWNYSPGGAGDIQSGYICEFMTAALTG</sequence>
<feature type="domain" description="Pherophorin" evidence="2">
    <location>
        <begin position="257"/>
        <end position="407"/>
    </location>
</feature>
<dbReference type="AlphaFoldDB" id="A0A2K3CNW2"/>
<dbReference type="InterPro" id="IPR016186">
    <property type="entry name" value="C-type_lectin-like/link_sf"/>
</dbReference>